<keyword evidence="2" id="KW-1185">Reference proteome</keyword>
<comment type="caution">
    <text evidence="1">The sequence shown here is derived from an EMBL/GenBank/DDBJ whole genome shotgun (WGS) entry which is preliminary data.</text>
</comment>
<evidence type="ECO:0000313" key="2">
    <source>
        <dbReference type="Proteomes" id="UP001190700"/>
    </source>
</evidence>
<protein>
    <submittedName>
        <fullName evidence="1">Uncharacterized protein</fullName>
    </submittedName>
</protein>
<dbReference type="InterPro" id="IPR015943">
    <property type="entry name" value="WD40/YVTN_repeat-like_dom_sf"/>
</dbReference>
<name>A0AAE0KNF2_9CHLO</name>
<proteinExistence type="predicted"/>
<dbReference type="PANTHER" id="PTHR43991">
    <property type="entry name" value="WD REPEAT PROTEIN (AFU_ORTHOLOGUE AFUA_8G05640)-RELATED"/>
    <property type="match status" value="1"/>
</dbReference>
<sequence>MLFSSWLTAYGLRDGGLLVIAQLLRGRLGAVRSLRFSADGRFLAMAEPADFVHIYDTRTIGTTDAGCSKAQEIDLFGEVAGISFSPDSDAFFIGIEELSYGSLLEYNRVHKRSNHLFY</sequence>
<dbReference type="Proteomes" id="UP001190700">
    <property type="component" value="Unassembled WGS sequence"/>
</dbReference>
<dbReference type="SUPFAM" id="SSF50969">
    <property type="entry name" value="YVTN repeat-like/Quinoprotein amine dehydrogenase"/>
    <property type="match status" value="1"/>
</dbReference>
<dbReference type="AlphaFoldDB" id="A0AAE0KNF2"/>
<gene>
    <name evidence="1" type="ORF">CYMTET_35974</name>
</gene>
<evidence type="ECO:0000313" key="1">
    <source>
        <dbReference type="EMBL" id="KAK3254825.1"/>
    </source>
</evidence>
<organism evidence="1 2">
    <name type="scientific">Cymbomonas tetramitiformis</name>
    <dbReference type="NCBI Taxonomy" id="36881"/>
    <lineage>
        <taxon>Eukaryota</taxon>
        <taxon>Viridiplantae</taxon>
        <taxon>Chlorophyta</taxon>
        <taxon>Pyramimonadophyceae</taxon>
        <taxon>Pyramimonadales</taxon>
        <taxon>Pyramimonadaceae</taxon>
        <taxon>Cymbomonas</taxon>
    </lineage>
</organism>
<accession>A0AAE0KNF2</accession>
<dbReference type="PANTHER" id="PTHR43991:SF12">
    <property type="entry name" value="WD REPEAT PROTEIN (AFU_ORTHOLOGUE AFUA_8G05640)"/>
    <property type="match status" value="1"/>
</dbReference>
<dbReference type="Gene3D" id="2.130.10.10">
    <property type="entry name" value="YVTN repeat-like/Quinoprotein amine dehydrogenase"/>
    <property type="match status" value="1"/>
</dbReference>
<dbReference type="EMBL" id="LGRX02023161">
    <property type="protein sequence ID" value="KAK3254825.1"/>
    <property type="molecule type" value="Genomic_DNA"/>
</dbReference>
<dbReference type="InterPro" id="IPR011044">
    <property type="entry name" value="Quino_amine_DH_bsu"/>
</dbReference>
<reference evidence="1 2" key="1">
    <citation type="journal article" date="2015" name="Genome Biol. Evol.">
        <title>Comparative Genomics of a Bacterivorous Green Alga Reveals Evolutionary Causalities and Consequences of Phago-Mixotrophic Mode of Nutrition.</title>
        <authorList>
            <person name="Burns J.A."/>
            <person name="Paasch A."/>
            <person name="Narechania A."/>
            <person name="Kim E."/>
        </authorList>
    </citation>
    <scope>NUCLEOTIDE SEQUENCE [LARGE SCALE GENOMIC DNA]</scope>
    <source>
        <strain evidence="1 2">PLY_AMNH</strain>
    </source>
</reference>